<evidence type="ECO:0000256" key="1">
    <source>
        <dbReference type="ARBA" id="ARBA00007447"/>
    </source>
</evidence>
<dbReference type="PROSITE" id="PS00141">
    <property type="entry name" value="ASP_PROTEASE"/>
    <property type="match status" value="1"/>
</dbReference>
<keyword evidence="6" id="KW-0865">Zymogen</keyword>
<dbReference type="InterPro" id="IPR007856">
    <property type="entry name" value="SapB_1"/>
</dbReference>
<evidence type="ECO:0000256" key="4">
    <source>
        <dbReference type="ARBA" id="ARBA00022750"/>
    </source>
</evidence>
<dbReference type="PROSITE" id="PS50015">
    <property type="entry name" value="SAP_B"/>
    <property type="match status" value="2"/>
</dbReference>
<dbReference type="PANTHER" id="PTHR47966:SF28">
    <property type="entry name" value="OS01G0290000 PROTEIN"/>
    <property type="match status" value="1"/>
</dbReference>
<comment type="similarity">
    <text evidence="1 10">Belongs to the peptidase A1 family.</text>
</comment>
<evidence type="ECO:0000256" key="9">
    <source>
        <dbReference type="PIRSR" id="PIRSR601461-2"/>
    </source>
</evidence>
<reference evidence="14 15" key="1">
    <citation type="submission" date="2024-01" db="EMBL/GenBank/DDBJ databases">
        <title>Genome assemblies of Stephania.</title>
        <authorList>
            <person name="Yang L."/>
        </authorList>
    </citation>
    <scope>NUCLEOTIDE SEQUENCE [LARGE SCALE GENOMIC DNA]</scope>
    <source>
        <strain evidence="14">QJT</strain>
        <tissue evidence="14">Leaf</tissue>
    </source>
</reference>
<feature type="domain" description="Saposin B-type" evidence="12">
    <location>
        <begin position="371"/>
        <end position="461"/>
    </location>
</feature>
<dbReference type="InterPro" id="IPR001461">
    <property type="entry name" value="Aspartic_peptidase_A1"/>
</dbReference>
<dbReference type="Pfam" id="PF05184">
    <property type="entry name" value="SapB_1"/>
    <property type="match status" value="1"/>
</dbReference>
<evidence type="ECO:0000256" key="2">
    <source>
        <dbReference type="ARBA" id="ARBA00022670"/>
    </source>
</evidence>
<feature type="disulfide bond" evidence="9">
    <location>
        <begin position="113"/>
        <end position="119"/>
    </location>
</feature>
<dbReference type="Proteomes" id="UP001417504">
    <property type="component" value="Unassembled WGS sequence"/>
</dbReference>
<dbReference type="Gene3D" id="1.10.225.10">
    <property type="entry name" value="Saposin-like"/>
    <property type="match status" value="1"/>
</dbReference>
<dbReference type="PANTHER" id="PTHR47966">
    <property type="entry name" value="BETA-SITE APP-CLEAVING ENZYME, ISOFORM A-RELATED"/>
    <property type="match status" value="1"/>
</dbReference>
<dbReference type="InterPro" id="IPR001969">
    <property type="entry name" value="Aspartic_peptidase_AS"/>
</dbReference>
<keyword evidence="8" id="KW-0325">Glycoprotein</keyword>
<dbReference type="InterPro" id="IPR033121">
    <property type="entry name" value="PEPTIDASE_A1"/>
</dbReference>
<dbReference type="Pfam" id="PF03489">
    <property type="entry name" value="SapB_2"/>
    <property type="match status" value="1"/>
</dbReference>
<proteinExistence type="inferred from homology"/>
<dbReference type="Pfam" id="PF00026">
    <property type="entry name" value="Asp"/>
    <property type="match status" value="1"/>
</dbReference>
<gene>
    <name evidence="14" type="ORF">Sjap_007054</name>
</gene>
<evidence type="ECO:0000256" key="8">
    <source>
        <dbReference type="ARBA" id="ARBA00023180"/>
    </source>
</evidence>
<feature type="chain" id="PRO_5042969643" evidence="11">
    <location>
        <begin position="23"/>
        <end position="501"/>
    </location>
</feature>
<dbReference type="GO" id="GO:0006629">
    <property type="term" value="P:lipid metabolic process"/>
    <property type="evidence" value="ECO:0007669"/>
    <property type="project" value="InterPro"/>
</dbReference>
<dbReference type="PRINTS" id="PR00792">
    <property type="entry name" value="PEPSIN"/>
</dbReference>
<keyword evidence="3 11" id="KW-0732">Signal</keyword>
<feature type="domain" description="Saposin B-type" evidence="12">
    <location>
        <begin position="312"/>
        <end position="353"/>
    </location>
</feature>
<feature type="signal peptide" evidence="11">
    <location>
        <begin position="1"/>
        <end position="22"/>
    </location>
</feature>
<evidence type="ECO:0000256" key="3">
    <source>
        <dbReference type="ARBA" id="ARBA00022729"/>
    </source>
</evidence>
<accession>A0AAP0K6Z5</accession>
<dbReference type="InterPro" id="IPR008138">
    <property type="entry name" value="SapB_2"/>
</dbReference>
<dbReference type="EMBL" id="JBBNAE010000002">
    <property type="protein sequence ID" value="KAK9147151.1"/>
    <property type="molecule type" value="Genomic_DNA"/>
</dbReference>
<evidence type="ECO:0000259" key="13">
    <source>
        <dbReference type="PROSITE" id="PS51767"/>
    </source>
</evidence>
<evidence type="ECO:0000259" key="12">
    <source>
        <dbReference type="PROSITE" id="PS50015"/>
    </source>
</evidence>
<dbReference type="FunFam" id="2.40.70.10:FF:000044">
    <property type="entry name" value="Lysosomal aspartic protease"/>
    <property type="match status" value="1"/>
</dbReference>
<dbReference type="InterPro" id="IPR011001">
    <property type="entry name" value="Saposin-like"/>
</dbReference>
<dbReference type="GO" id="GO:0006508">
    <property type="term" value="P:proteolysis"/>
    <property type="evidence" value="ECO:0007669"/>
    <property type="project" value="UniProtKB-KW"/>
</dbReference>
<keyword evidence="5 10" id="KW-0378">Hydrolase</keyword>
<dbReference type="InterPro" id="IPR008139">
    <property type="entry name" value="SaposinB_dom"/>
</dbReference>
<dbReference type="SUPFAM" id="SSF50630">
    <property type="entry name" value="Acid proteases"/>
    <property type="match status" value="1"/>
</dbReference>
<sequence length="501" mass="55378">MRRKIVMVFVLWYLMCQLGLESASHVGLLTIGLKKRGLGLSRLRASRFLWRKSAERLCDIRGGNGDSGIDVMPLKNYLDAQYFGEIGIGTPPQNFNVIFDTGSSNLWVPSAKCYFSIACYLHPRYKASESSTNTKIGKFCRIPYGSGSIYGFLSKDNVRVGRLTVNDQVFIESISEGNLALIMGKFDGIIGLGFREISVGRAKPLCYNMFEQHLISNNLFSIWLNRDPAMEEGGEIVFGGVNSKHYKGEHTYLSVNRKGYWQFEMDDFLIGNRSSGVCDGGCSAIVASGISSLAGPIAVVTQINHAIGVEGIVSAECKQVVSEYADVICDLLTSGTLPGKVCSHLHLCCSVGTQAEIKTVVEMNYKEKSWDNNLCSTCKMVVSWVQGHLREKLIQEEVFSYVSELCESLPSPMGELVVDCDNIARMPNVSFTIANKSFILTPEQYILKVREDNFTSCFSGFIAIDVPPPQGPLWVLGDMFMGVYHTVFDVGNRRIGFAEAT</sequence>
<keyword evidence="2 10" id="KW-0645">Protease</keyword>
<protein>
    <submittedName>
        <fullName evidence="14">Uncharacterized protein</fullName>
    </submittedName>
</protein>
<dbReference type="SUPFAM" id="SSF47862">
    <property type="entry name" value="Saposin"/>
    <property type="match status" value="1"/>
</dbReference>
<evidence type="ECO:0000313" key="15">
    <source>
        <dbReference type="Proteomes" id="UP001417504"/>
    </source>
</evidence>
<dbReference type="PROSITE" id="PS51767">
    <property type="entry name" value="PEPTIDASE_A1"/>
    <property type="match status" value="1"/>
</dbReference>
<evidence type="ECO:0000256" key="11">
    <source>
        <dbReference type="SAM" id="SignalP"/>
    </source>
</evidence>
<evidence type="ECO:0000313" key="14">
    <source>
        <dbReference type="EMBL" id="KAK9147151.1"/>
    </source>
</evidence>
<dbReference type="InterPro" id="IPR021109">
    <property type="entry name" value="Peptidase_aspartic_dom_sf"/>
</dbReference>
<keyword evidence="7 9" id="KW-1015">Disulfide bond</keyword>
<organism evidence="14 15">
    <name type="scientific">Stephania japonica</name>
    <dbReference type="NCBI Taxonomy" id="461633"/>
    <lineage>
        <taxon>Eukaryota</taxon>
        <taxon>Viridiplantae</taxon>
        <taxon>Streptophyta</taxon>
        <taxon>Embryophyta</taxon>
        <taxon>Tracheophyta</taxon>
        <taxon>Spermatophyta</taxon>
        <taxon>Magnoliopsida</taxon>
        <taxon>Ranunculales</taxon>
        <taxon>Menispermaceae</taxon>
        <taxon>Menispermoideae</taxon>
        <taxon>Cissampelideae</taxon>
        <taxon>Stephania</taxon>
    </lineage>
</organism>
<comment type="caution">
    <text evidence="14">The sequence shown here is derived from an EMBL/GenBank/DDBJ whole genome shotgun (WGS) entry which is preliminary data.</text>
</comment>
<dbReference type="Gene3D" id="2.40.70.10">
    <property type="entry name" value="Acid Proteases"/>
    <property type="match status" value="2"/>
</dbReference>
<evidence type="ECO:0000256" key="6">
    <source>
        <dbReference type="ARBA" id="ARBA00023145"/>
    </source>
</evidence>
<keyword evidence="4 10" id="KW-0064">Aspartyl protease</keyword>
<feature type="domain" description="Peptidase A1" evidence="13">
    <location>
        <begin position="82"/>
        <end position="498"/>
    </location>
</feature>
<name>A0AAP0K6Z5_9MAGN</name>
<dbReference type="GO" id="GO:0004190">
    <property type="term" value="F:aspartic-type endopeptidase activity"/>
    <property type="evidence" value="ECO:0007669"/>
    <property type="project" value="UniProtKB-KW"/>
</dbReference>
<dbReference type="AlphaFoldDB" id="A0AAP0K6Z5"/>
<evidence type="ECO:0000256" key="10">
    <source>
        <dbReference type="RuleBase" id="RU000454"/>
    </source>
</evidence>
<keyword evidence="15" id="KW-1185">Reference proteome</keyword>
<evidence type="ECO:0000256" key="7">
    <source>
        <dbReference type="ARBA" id="ARBA00023157"/>
    </source>
</evidence>
<evidence type="ECO:0000256" key="5">
    <source>
        <dbReference type="ARBA" id="ARBA00022801"/>
    </source>
</evidence>
<dbReference type="FunFam" id="2.40.70.10:FF:000009">
    <property type="entry name" value="Aspartic proteinase A1"/>
    <property type="match status" value="1"/>
</dbReference>